<dbReference type="AlphaFoldDB" id="A0A1B8ZL54"/>
<dbReference type="RefSeq" id="WP_065394518.1">
    <property type="nucleotide sequence ID" value="NZ_MAYH01000023.1"/>
</dbReference>
<organism evidence="1 2">
    <name type="scientific">Chryseobacterium artocarpi</name>
    <dbReference type="NCBI Taxonomy" id="1414727"/>
    <lineage>
        <taxon>Bacteria</taxon>
        <taxon>Pseudomonadati</taxon>
        <taxon>Bacteroidota</taxon>
        <taxon>Flavobacteriia</taxon>
        <taxon>Flavobacteriales</taxon>
        <taxon>Weeksellaceae</taxon>
        <taxon>Chryseobacterium group</taxon>
        <taxon>Chryseobacterium</taxon>
    </lineage>
</organism>
<sequence>MNLENDIIRYKYRLIQSIKLLALDFYIQKEIYKQKVDFEIDIRFDVLMNYMSDYELVPQIFRENLVSKKQYNSLKILNELCESYIIKEYDDLKEYKN</sequence>
<name>A0A1B8ZL54_9FLAO</name>
<protein>
    <submittedName>
        <fullName evidence="1">Uncharacterized protein</fullName>
    </submittedName>
</protein>
<dbReference type="EMBL" id="MAYH01000023">
    <property type="protein sequence ID" value="OCA72294.1"/>
    <property type="molecule type" value="Genomic_DNA"/>
</dbReference>
<proteinExistence type="predicted"/>
<keyword evidence="2" id="KW-1185">Reference proteome</keyword>
<evidence type="ECO:0000313" key="2">
    <source>
        <dbReference type="Proteomes" id="UP000092651"/>
    </source>
</evidence>
<dbReference type="Proteomes" id="UP000092651">
    <property type="component" value="Unassembled WGS sequence"/>
</dbReference>
<evidence type="ECO:0000313" key="1">
    <source>
        <dbReference type="EMBL" id="OCA72294.1"/>
    </source>
</evidence>
<reference evidence="1 2" key="1">
    <citation type="submission" date="2016-07" db="EMBL/GenBank/DDBJ databases">
        <authorList>
            <person name="Jeong J.-J."/>
            <person name="Kim D.W."/>
            <person name="Sang M.K."/>
            <person name="Choi I.-G."/>
            <person name="Kim K.D."/>
        </authorList>
    </citation>
    <scope>NUCLEOTIDE SEQUENCE [LARGE SCALE GENOMIC DNA]</scope>
    <source>
        <strain evidence="1 2">UTM-3</strain>
    </source>
</reference>
<comment type="caution">
    <text evidence="1">The sequence shown here is derived from an EMBL/GenBank/DDBJ whole genome shotgun (WGS) entry which is preliminary data.</text>
</comment>
<gene>
    <name evidence="1" type="ORF">BBI01_09155</name>
</gene>
<accession>A0A1B8ZL54</accession>